<proteinExistence type="inferred from homology"/>
<dbReference type="GO" id="GO:0016787">
    <property type="term" value="F:hydrolase activity"/>
    <property type="evidence" value="ECO:0007669"/>
    <property type="project" value="UniProtKB-KW"/>
</dbReference>
<organism evidence="4 5">
    <name type="scientific">Solilutibacter oculi</name>
    <dbReference type="NCBI Taxonomy" id="2698682"/>
    <lineage>
        <taxon>Bacteria</taxon>
        <taxon>Pseudomonadati</taxon>
        <taxon>Pseudomonadota</taxon>
        <taxon>Gammaproteobacteria</taxon>
        <taxon>Lysobacterales</taxon>
        <taxon>Lysobacteraceae</taxon>
        <taxon>Solilutibacter</taxon>
    </lineage>
</organism>
<dbReference type="EMBL" id="CP029556">
    <property type="protein sequence ID" value="AXA85092.1"/>
    <property type="molecule type" value="Genomic_DNA"/>
</dbReference>
<dbReference type="SUPFAM" id="SSF53474">
    <property type="entry name" value="alpha/beta-Hydrolases"/>
    <property type="match status" value="1"/>
</dbReference>
<reference evidence="5" key="1">
    <citation type="submission" date="2018-05" db="EMBL/GenBank/DDBJ databases">
        <title>Luteimonas pekinense sp. nov., isolated from human Meibomian gland secretions, Beijing, China.</title>
        <authorList>
            <person name="Wen T."/>
            <person name="Bai H."/>
            <person name="Lv H."/>
        </authorList>
    </citation>
    <scope>NUCLEOTIDE SEQUENCE [LARGE SCALE GENOMIC DNA]</scope>
    <source>
        <strain evidence="5">83-4</strain>
    </source>
</reference>
<evidence type="ECO:0000256" key="2">
    <source>
        <dbReference type="ARBA" id="ARBA00022801"/>
    </source>
</evidence>
<dbReference type="InterPro" id="IPR029058">
    <property type="entry name" value="AB_hydrolase_fold"/>
</dbReference>
<protein>
    <submittedName>
        <fullName evidence="4">Alpha/beta hydrolase</fullName>
    </submittedName>
</protein>
<comment type="similarity">
    <text evidence="1">Belongs to the AB hydrolase superfamily.</text>
</comment>
<keyword evidence="5" id="KW-1185">Reference proteome</keyword>
<dbReference type="AlphaFoldDB" id="A0A344J7T2"/>
<gene>
    <name evidence="4" type="ORF">DCD74_10725</name>
</gene>
<dbReference type="Pfam" id="PF00561">
    <property type="entry name" value="Abhydrolase_1"/>
    <property type="match status" value="1"/>
</dbReference>
<name>A0A344J7T2_9GAMM</name>
<evidence type="ECO:0000313" key="4">
    <source>
        <dbReference type="EMBL" id="AXA85092.1"/>
    </source>
</evidence>
<dbReference type="Gene3D" id="3.40.50.1820">
    <property type="entry name" value="alpha/beta hydrolase"/>
    <property type="match status" value="1"/>
</dbReference>
<dbReference type="OrthoDB" id="149912at2"/>
<dbReference type="Proteomes" id="UP000251842">
    <property type="component" value="Chromosome"/>
</dbReference>
<dbReference type="InterPro" id="IPR000073">
    <property type="entry name" value="AB_hydrolase_1"/>
</dbReference>
<dbReference type="PANTHER" id="PTHR43798">
    <property type="entry name" value="MONOACYLGLYCEROL LIPASE"/>
    <property type="match status" value="1"/>
</dbReference>
<evidence type="ECO:0000313" key="5">
    <source>
        <dbReference type="Proteomes" id="UP000251842"/>
    </source>
</evidence>
<dbReference type="KEGG" id="lue:DCD74_10725"/>
<feature type="domain" description="AB hydrolase-1" evidence="3">
    <location>
        <begin position="28"/>
        <end position="132"/>
    </location>
</feature>
<sequence>MSIELHDLHIDIPLGRITGLRGGRAGAPRVLALHGWLDNAASFVPLAAHLGDIELIAIDLPGHGHSVHLPAGAHYTFELAVHHVLDVADALGWDTFRLLGHSMGAGISSLVAAAVPQRIERLVCIEALGGLSQPADETANRLRDSVAASRALGAKPLRVFANAEPAIHARMRANQMSEPVARLIVERGLRTVPGGFEWSSDQRLTVPTFIRPVDAQIEALIAGIDCETRVIFADPAQPYLPDDVRRRYAACLPRGELFVMPGTHHLHMETPVPVAEIVRDFLAG</sequence>
<dbReference type="InterPro" id="IPR050266">
    <property type="entry name" value="AB_hydrolase_sf"/>
</dbReference>
<dbReference type="GO" id="GO:0016020">
    <property type="term" value="C:membrane"/>
    <property type="evidence" value="ECO:0007669"/>
    <property type="project" value="TreeGrafter"/>
</dbReference>
<evidence type="ECO:0000256" key="1">
    <source>
        <dbReference type="ARBA" id="ARBA00008645"/>
    </source>
</evidence>
<accession>A0A344J7T2</accession>
<dbReference type="PANTHER" id="PTHR43798:SF14">
    <property type="entry name" value="SERINE HYDROLASE-LIKE PROTEIN DDB_G0286239"/>
    <property type="match status" value="1"/>
</dbReference>
<evidence type="ECO:0000259" key="3">
    <source>
        <dbReference type="Pfam" id="PF00561"/>
    </source>
</evidence>
<keyword evidence="2 4" id="KW-0378">Hydrolase</keyword>
<dbReference type="PRINTS" id="PR00111">
    <property type="entry name" value="ABHYDROLASE"/>
</dbReference>